<reference evidence="3 4" key="1">
    <citation type="submission" date="2019-09" db="EMBL/GenBank/DDBJ databases">
        <title>YIM 48816 draft genome.</title>
        <authorList>
            <person name="Jiang L."/>
        </authorList>
    </citation>
    <scope>NUCLEOTIDE SEQUENCE [LARGE SCALE GENOMIC DNA]</scope>
    <source>
        <strain evidence="3 4">YIM 48816</strain>
    </source>
</reference>
<dbReference type="EMBL" id="VZZK01000029">
    <property type="protein sequence ID" value="KAB1076586.1"/>
    <property type="molecule type" value="Genomic_DNA"/>
</dbReference>
<evidence type="ECO:0000313" key="3">
    <source>
        <dbReference type="EMBL" id="KAB1076586.1"/>
    </source>
</evidence>
<dbReference type="RefSeq" id="WP_151002705.1">
    <property type="nucleotide sequence ID" value="NZ_VZZK01000029.1"/>
</dbReference>
<keyword evidence="4" id="KW-1185">Reference proteome</keyword>
<evidence type="ECO:0000313" key="4">
    <source>
        <dbReference type="Proteomes" id="UP000474159"/>
    </source>
</evidence>
<name>A0A6L3SWQ2_9HYPH</name>
<dbReference type="AlphaFoldDB" id="A0A6L3SWQ2"/>
<feature type="compositionally biased region" description="Gly residues" evidence="1">
    <location>
        <begin position="64"/>
        <end position="108"/>
    </location>
</feature>
<gene>
    <name evidence="3" type="ORF">F6X53_23090</name>
</gene>
<organism evidence="3 4">
    <name type="scientific">Methylobacterium soli</name>
    <dbReference type="NCBI Taxonomy" id="553447"/>
    <lineage>
        <taxon>Bacteria</taxon>
        <taxon>Pseudomonadati</taxon>
        <taxon>Pseudomonadota</taxon>
        <taxon>Alphaproteobacteria</taxon>
        <taxon>Hyphomicrobiales</taxon>
        <taxon>Methylobacteriaceae</taxon>
        <taxon>Methylobacterium</taxon>
    </lineage>
</organism>
<feature type="chain" id="PRO_5026687917" description="Collagen-like protein" evidence="2">
    <location>
        <begin position="22"/>
        <end position="108"/>
    </location>
</feature>
<evidence type="ECO:0000256" key="2">
    <source>
        <dbReference type="SAM" id="SignalP"/>
    </source>
</evidence>
<evidence type="ECO:0000256" key="1">
    <source>
        <dbReference type="SAM" id="MobiDB-lite"/>
    </source>
</evidence>
<accession>A0A6L3SWQ2</accession>
<keyword evidence="2" id="KW-0732">Signal</keyword>
<sequence length="108" mass="9660">MRTTLALAATLALSLPGIAAAQTTGPSTVGGGAQDTLNTPGRPKSNGAPMREAGPSSALDGRTGTVGGAGTALGTGGPGVGTGAGGPPGTGAIPGTGGTAGGPGGINR</sequence>
<proteinExistence type="predicted"/>
<dbReference type="Proteomes" id="UP000474159">
    <property type="component" value="Unassembled WGS sequence"/>
</dbReference>
<comment type="caution">
    <text evidence="3">The sequence shown here is derived from an EMBL/GenBank/DDBJ whole genome shotgun (WGS) entry which is preliminary data.</text>
</comment>
<feature type="region of interest" description="Disordered" evidence="1">
    <location>
        <begin position="21"/>
        <end position="108"/>
    </location>
</feature>
<feature type="signal peptide" evidence="2">
    <location>
        <begin position="1"/>
        <end position="21"/>
    </location>
</feature>
<protein>
    <recommendedName>
        <fullName evidence="5">Collagen-like protein</fullName>
    </recommendedName>
</protein>
<evidence type="ECO:0008006" key="5">
    <source>
        <dbReference type="Google" id="ProtNLM"/>
    </source>
</evidence>